<dbReference type="SUPFAM" id="SSF141452">
    <property type="entry name" value="Hcp1-like"/>
    <property type="match status" value="1"/>
</dbReference>
<evidence type="ECO:0000313" key="2">
    <source>
        <dbReference type="Proteomes" id="UP000253606"/>
    </source>
</evidence>
<proteinExistence type="predicted"/>
<name>A0A2Z5G2P3_9BACT</name>
<dbReference type="RefSeq" id="WP_114208374.1">
    <property type="nucleotide sequence ID" value="NZ_CP030840.1"/>
</dbReference>
<gene>
    <name evidence="1" type="ORF">ACPOL_4091</name>
</gene>
<dbReference type="Gene3D" id="2.30.110.20">
    <property type="entry name" value="Hcp1-like"/>
    <property type="match status" value="1"/>
</dbReference>
<reference evidence="1 2" key="1">
    <citation type="journal article" date="2018" name="Front. Microbiol.">
        <title>Hydrolytic Capabilities as a Key to Environmental Success: Chitinolytic and Cellulolytic Acidobacteria From Acidic Sub-arctic Soils and Boreal Peatlands.</title>
        <authorList>
            <person name="Belova S.E."/>
            <person name="Ravin N.V."/>
            <person name="Pankratov T.A."/>
            <person name="Rakitin A.L."/>
            <person name="Ivanova A.A."/>
            <person name="Beletsky A.V."/>
            <person name="Mardanov A.V."/>
            <person name="Sinninghe Damste J.S."/>
            <person name="Dedysh S.N."/>
        </authorList>
    </citation>
    <scope>NUCLEOTIDE SEQUENCE [LARGE SCALE GENOMIC DNA]</scope>
    <source>
        <strain evidence="1 2">SBC82</strain>
    </source>
</reference>
<dbReference type="InterPro" id="IPR036624">
    <property type="entry name" value="Hcp1-lik_sf"/>
</dbReference>
<protein>
    <submittedName>
        <fullName evidence="1">Cytoplasmic protein USSDB7A</fullName>
    </submittedName>
</protein>
<dbReference type="Pfam" id="PF05638">
    <property type="entry name" value="T6SS_HCP"/>
    <property type="match status" value="1"/>
</dbReference>
<evidence type="ECO:0000313" key="1">
    <source>
        <dbReference type="EMBL" id="AXC13368.1"/>
    </source>
</evidence>
<keyword evidence="2" id="KW-1185">Reference proteome</keyword>
<organism evidence="1 2">
    <name type="scientific">Acidisarcina polymorpha</name>
    <dbReference type="NCBI Taxonomy" id="2211140"/>
    <lineage>
        <taxon>Bacteria</taxon>
        <taxon>Pseudomonadati</taxon>
        <taxon>Acidobacteriota</taxon>
        <taxon>Terriglobia</taxon>
        <taxon>Terriglobales</taxon>
        <taxon>Acidobacteriaceae</taxon>
        <taxon>Acidisarcina</taxon>
    </lineage>
</organism>
<sequence>MSDQGVDYFLKLDGAQGESQHISHTNEIRVLNWSWGGYSESTVGRTQGSGAGKVTMEPITIVAELDSAYTKLAGFLTQGKHISSGTLSAVKQGSNNQDFITIQLTEVFVASMNVTASGQVPVVNLTLTYKSINTQYKMQNAQGNLTTAGTHTYDASTNQTS</sequence>
<dbReference type="Proteomes" id="UP000253606">
    <property type="component" value="Chromosome"/>
</dbReference>
<dbReference type="KEGG" id="abas:ACPOL_4091"/>
<dbReference type="OrthoDB" id="5066999at2"/>
<dbReference type="InterPro" id="IPR053165">
    <property type="entry name" value="HSI-I_assembly_Hcp1"/>
</dbReference>
<dbReference type="InterPro" id="IPR008514">
    <property type="entry name" value="T6SS_Hcp"/>
</dbReference>
<dbReference type="PANTHER" id="PTHR36152:SF5">
    <property type="entry name" value="PROTEIN HCP1"/>
    <property type="match status" value="1"/>
</dbReference>
<accession>A0A2Z5G2P3</accession>
<dbReference type="AlphaFoldDB" id="A0A2Z5G2P3"/>
<dbReference type="EMBL" id="CP030840">
    <property type="protein sequence ID" value="AXC13368.1"/>
    <property type="molecule type" value="Genomic_DNA"/>
</dbReference>
<dbReference type="PANTHER" id="PTHR36152">
    <property type="entry name" value="CYTOPLASMIC PROTEIN-RELATED"/>
    <property type="match status" value="1"/>
</dbReference>